<keyword evidence="10" id="KW-0732">Signal</keyword>
<evidence type="ECO:0000313" key="13">
    <source>
        <dbReference type="Proteomes" id="UP000002296"/>
    </source>
</evidence>
<dbReference type="InterPro" id="IPR026270">
    <property type="entry name" value="SRP72"/>
</dbReference>
<dbReference type="InterPro" id="IPR013699">
    <property type="entry name" value="Signal_recog_part_SRP72_RNA-bd"/>
</dbReference>
<keyword evidence="7" id="KW-0733">Signal recognition particle</keyword>
<comment type="similarity">
    <text evidence="3">Belongs to the SRP72 family.</text>
</comment>
<comment type="subcellular location">
    <subcellularLocation>
        <location evidence="2">Cytoplasm</location>
    </subcellularLocation>
    <subcellularLocation>
        <location evidence="1">Endoplasmic reticulum</location>
    </subcellularLocation>
</comment>
<dbReference type="STRING" id="353153.Q4D940"/>
<evidence type="ECO:0000256" key="4">
    <source>
        <dbReference type="ARBA" id="ARBA00018350"/>
    </source>
</evidence>
<feature type="compositionally biased region" description="Basic residues" evidence="9">
    <location>
        <begin position="695"/>
        <end position="708"/>
    </location>
</feature>
<evidence type="ECO:0000256" key="2">
    <source>
        <dbReference type="ARBA" id="ARBA00004496"/>
    </source>
</evidence>
<comment type="caution">
    <text evidence="12">The sequence shown here is derived from an EMBL/GenBank/DDBJ whole genome shotgun (WGS) entry which is preliminary data.</text>
</comment>
<sequence length="763" mass="86456">MVLLFLCCFFFFFFLCVCDCVPLSDSLWLAVCSNVVRHLERRVCTRMCGLSSVLFLSFFFFSTVCGARVHVLITRGHEKCLRTHKIHILVFSLIMSDVAKWEKQLERLLVDGSDSSKILTTIEKILSVNPKHVFALRCKVVCFLHQDKHAAALTVLDQIAVVDPALPQVSQDYAFQKAYCLYRALEHRQAQHVLMNDAPHTAEHVPSRHLLAQLHYHLEEYEAAAGIYEALLTEGKFRDEHEKTELQTNYAAACSAIDAQRTQSIVRSADEKNADLLYNAATAQLEVQEYAAALQTLQQAESLCAKAYPTSRLRSFQDACSRSDTELRSLLDVKGSPERLFFNDVAIIWVQTAYVHYAMHNEEDATALLNLVLRYRPSSAVTLAVASINWTAIQRHRDFFDTHRKLKSAQNPAVNNRLTSRQRLLVRYNTAMLLLHTGNFNAFKRQVELIANEYPDSDLTHSLKLALAVRESKKKRQPDEKTLTEYLKNYQQSVRAQKEHARNPSVGKLLPLIAAQIFLENGDLEHAIESLSSAPEEIRKKPCTLMTLATWKVQLGDVKGAKQLLTEFAAAAAKGGTVVKPILFWAVQFLTARGLYADAADVIRDMQSALPVLQNDKEARALLALCLSHYDMQAARTCMETIPEAGFTGTQTEKKLLASSIAEATSQQPSRKHIEALGYHRISADGHDGNNNGAKVKRSRRRPMRRPPKNADARLDPERWIPMSHRSYIKDLPERRKRELKRLRAIEQEQKRHEAEKRKAAAH</sequence>
<feature type="domain" description="Signal recognition particle SRP72 subunit RNA-binding" evidence="11">
    <location>
        <begin position="691"/>
        <end position="729"/>
    </location>
</feature>
<organism evidence="12 13">
    <name type="scientific">Trypanosoma cruzi (strain CL Brener)</name>
    <dbReference type="NCBI Taxonomy" id="353153"/>
    <lineage>
        <taxon>Eukaryota</taxon>
        <taxon>Discoba</taxon>
        <taxon>Euglenozoa</taxon>
        <taxon>Kinetoplastea</taxon>
        <taxon>Metakinetoplastina</taxon>
        <taxon>Trypanosomatida</taxon>
        <taxon>Trypanosomatidae</taxon>
        <taxon>Trypanosoma</taxon>
        <taxon>Schizotrypanum</taxon>
    </lineage>
</organism>
<evidence type="ECO:0000256" key="3">
    <source>
        <dbReference type="ARBA" id="ARBA00007676"/>
    </source>
</evidence>
<dbReference type="SUPFAM" id="SSF48452">
    <property type="entry name" value="TPR-like"/>
    <property type="match status" value="1"/>
</dbReference>
<dbReference type="Pfam" id="PF17004">
    <property type="entry name" value="SRP_TPR_like"/>
    <property type="match status" value="1"/>
</dbReference>
<evidence type="ECO:0000259" key="11">
    <source>
        <dbReference type="Pfam" id="PF08492"/>
    </source>
</evidence>
<keyword evidence="8" id="KW-0687">Ribonucleoprotein</keyword>
<evidence type="ECO:0000256" key="6">
    <source>
        <dbReference type="ARBA" id="ARBA00022824"/>
    </source>
</evidence>
<dbReference type="OMA" id="NDMKVLA"/>
<dbReference type="GO" id="GO:0005786">
    <property type="term" value="C:signal recognition particle, endoplasmic reticulum targeting"/>
    <property type="evidence" value="ECO:0007669"/>
    <property type="project" value="UniProtKB-KW"/>
</dbReference>
<dbReference type="GO" id="GO:0043022">
    <property type="term" value="F:ribosome binding"/>
    <property type="evidence" value="ECO:0007669"/>
    <property type="project" value="TreeGrafter"/>
</dbReference>
<evidence type="ECO:0000256" key="1">
    <source>
        <dbReference type="ARBA" id="ARBA00004240"/>
    </source>
</evidence>
<feature type="region of interest" description="Disordered" evidence="9">
    <location>
        <begin position="682"/>
        <end position="717"/>
    </location>
</feature>
<feature type="region of interest" description="Disordered" evidence="9">
    <location>
        <begin position="743"/>
        <end position="763"/>
    </location>
</feature>
<dbReference type="RefSeq" id="XP_810885.1">
    <property type="nucleotide sequence ID" value="XM_805792.1"/>
</dbReference>
<keyword evidence="13" id="KW-1185">Reference proteome</keyword>
<keyword evidence="6" id="KW-0256">Endoplasmic reticulum</keyword>
<dbReference type="KEGG" id="tcr:508897.20"/>
<gene>
    <name evidence="12" type="ORF">Tc00.1047053508897.20</name>
</gene>
<evidence type="ECO:0000313" key="12">
    <source>
        <dbReference type="EMBL" id="EAN89034.1"/>
    </source>
</evidence>
<dbReference type="InterPro" id="IPR011990">
    <property type="entry name" value="TPR-like_helical_dom_sf"/>
</dbReference>
<dbReference type="GeneID" id="3541767"/>
<dbReference type="Gene3D" id="1.25.40.10">
    <property type="entry name" value="Tetratricopeptide repeat domain"/>
    <property type="match status" value="2"/>
</dbReference>
<evidence type="ECO:0000256" key="9">
    <source>
        <dbReference type="SAM" id="MobiDB-lite"/>
    </source>
</evidence>
<dbReference type="GO" id="GO:0008312">
    <property type="term" value="F:7S RNA binding"/>
    <property type="evidence" value="ECO:0007669"/>
    <property type="project" value="InterPro"/>
</dbReference>
<keyword evidence="5" id="KW-0963">Cytoplasm</keyword>
<dbReference type="AlphaFoldDB" id="Q4D940"/>
<reference evidence="12 13" key="1">
    <citation type="journal article" date="2005" name="Science">
        <title>The genome sequence of Trypanosoma cruzi, etiologic agent of Chagas disease.</title>
        <authorList>
            <person name="El-Sayed N.M."/>
            <person name="Myler P.J."/>
            <person name="Bartholomeu D.C."/>
            <person name="Nilsson D."/>
            <person name="Aggarwal G."/>
            <person name="Tran A.N."/>
            <person name="Ghedin E."/>
            <person name="Worthey E.A."/>
            <person name="Delcher A.L."/>
            <person name="Blandin G."/>
            <person name="Westenberger S.J."/>
            <person name="Caler E."/>
            <person name="Cerqueira G.C."/>
            <person name="Branche C."/>
            <person name="Haas B."/>
            <person name="Anupama A."/>
            <person name="Arner E."/>
            <person name="Aslund L."/>
            <person name="Attipoe P."/>
            <person name="Bontempi E."/>
            <person name="Bringaud F."/>
            <person name="Burton P."/>
            <person name="Cadag E."/>
            <person name="Campbell D.A."/>
            <person name="Carrington M."/>
            <person name="Crabtree J."/>
            <person name="Darban H."/>
            <person name="da Silveira J.F."/>
            <person name="de Jong P."/>
            <person name="Edwards K."/>
            <person name="Englund P.T."/>
            <person name="Fazelina G."/>
            <person name="Feldblyum T."/>
            <person name="Ferella M."/>
            <person name="Frasch A.C."/>
            <person name="Gull K."/>
            <person name="Horn D."/>
            <person name="Hou L."/>
            <person name="Huang Y."/>
            <person name="Kindlund E."/>
            <person name="Klingbeil M."/>
            <person name="Kluge S."/>
            <person name="Koo H."/>
            <person name="Lacerda D."/>
            <person name="Levin M.J."/>
            <person name="Lorenzi H."/>
            <person name="Louie T."/>
            <person name="Machado C.R."/>
            <person name="McCulloch R."/>
            <person name="McKenna A."/>
            <person name="Mizuno Y."/>
            <person name="Mottram J.C."/>
            <person name="Nelson S."/>
            <person name="Ochaya S."/>
            <person name="Osoegawa K."/>
            <person name="Pai G."/>
            <person name="Parsons M."/>
            <person name="Pentony M."/>
            <person name="Pettersson U."/>
            <person name="Pop M."/>
            <person name="Ramirez J.L."/>
            <person name="Rinta J."/>
            <person name="Robertson L."/>
            <person name="Salzberg S.L."/>
            <person name="Sanchez D.O."/>
            <person name="Seyler A."/>
            <person name="Sharma R."/>
            <person name="Shetty J."/>
            <person name="Simpson A.J."/>
            <person name="Sisk E."/>
            <person name="Tammi M.T."/>
            <person name="Tarleton R."/>
            <person name="Teixeira S."/>
            <person name="Van Aken S."/>
            <person name="Vogt C."/>
            <person name="Ward P.N."/>
            <person name="Wickstead B."/>
            <person name="Wortman J."/>
            <person name="White O."/>
            <person name="Fraser C.M."/>
            <person name="Stuart K.D."/>
            <person name="Andersson B."/>
        </authorList>
    </citation>
    <scope>NUCLEOTIDE SEQUENCE [LARGE SCALE GENOMIC DNA]</scope>
    <source>
        <strain evidence="12 13">CL Brener</strain>
    </source>
</reference>
<dbReference type="GO" id="GO:0006614">
    <property type="term" value="P:SRP-dependent cotranslational protein targeting to membrane"/>
    <property type="evidence" value="ECO:0007669"/>
    <property type="project" value="InterPro"/>
</dbReference>
<dbReference type="GO" id="GO:0005783">
    <property type="term" value="C:endoplasmic reticulum"/>
    <property type="evidence" value="ECO:0007669"/>
    <property type="project" value="UniProtKB-SubCell"/>
</dbReference>
<dbReference type="InParanoid" id="Q4D940"/>
<dbReference type="InterPro" id="IPR031545">
    <property type="entry name" value="SRP72_TPR-like"/>
</dbReference>
<dbReference type="Proteomes" id="UP000002296">
    <property type="component" value="Unassembled WGS sequence"/>
</dbReference>
<dbReference type="Pfam" id="PF08492">
    <property type="entry name" value="SRP72"/>
    <property type="match status" value="1"/>
</dbReference>
<proteinExistence type="inferred from homology"/>
<dbReference type="PANTHER" id="PTHR14094:SF9">
    <property type="entry name" value="SIGNAL RECOGNITION PARTICLE SUBUNIT SRP72"/>
    <property type="match status" value="1"/>
</dbReference>
<dbReference type="eggNOG" id="KOG2376">
    <property type="taxonomic scope" value="Eukaryota"/>
</dbReference>
<evidence type="ECO:0000256" key="5">
    <source>
        <dbReference type="ARBA" id="ARBA00022490"/>
    </source>
</evidence>
<protein>
    <recommendedName>
        <fullName evidence="4">Signal recognition particle subunit SRP72</fullName>
    </recommendedName>
</protein>
<evidence type="ECO:0000256" key="8">
    <source>
        <dbReference type="ARBA" id="ARBA00023274"/>
    </source>
</evidence>
<name>Q4D940_TRYCC</name>
<dbReference type="FunCoup" id="Q4D940">
    <property type="interactions" value="483"/>
</dbReference>
<accession>Q4D940</accession>
<dbReference type="EMBL" id="AAHK01000794">
    <property type="protein sequence ID" value="EAN89034.1"/>
    <property type="molecule type" value="Genomic_DNA"/>
</dbReference>
<dbReference type="PANTHER" id="PTHR14094">
    <property type="entry name" value="SIGNAL RECOGNITION PARTICLE 72"/>
    <property type="match status" value="1"/>
</dbReference>
<evidence type="ECO:0000256" key="10">
    <source>
        <dbReference type="SAM" id="SignalP"/>
    </source>
</evidence>
<evidence type="ECO:0000256" key="7">
    <source>
        <dbReference type="ARBA" id="ARBA00023135"/>
    </source>
</evidence>
<dbReference type="PaxDb" id="353153-Q4D940"/>
<feature type="chain" id="PRO_5004236807" description="Signal recognition particle subunit SRP72" evidence="10">
    <location>
        <begin position="21"/>
        <end position="763"/>
    </location>
</feature>
<feature type="signal peptide" evidence="10">
    <location>
        <begin position="1"/>
        <end position="20"/>
    </location>
</feature>